<dbReference type="InterPro" id="IPR016039">
    <property type="entry name" value="Thiolase-like"/>
</dbReference>
<dbReference type="InterPro" id="IPR018201">
    <property type="entry name" value="Ketoacyl_synth_AS"/>
</dbReference>
<evidence type="ECO:0000313" key="6">
    <source>
        <dbReference type="Proteomes" id="UP000500826"/>
    </source>
</evidence>
<dbReference type="NCBIfam" id="NF006618">
    <property type="entry name" value="PRK09185.1"/>
    <property type="match status" value="1"/>
</dbReference>
<dbReference type="InterPro" id="IPR014030">
    <property type="entry name" value="Ketoacyl_synth_N"/>
</dbReference>
<dbReference type="InterPro" id="IPR020841">
    <property type="entry name" value="PKS_Beta-ketoAc_synthase_dom"/>
</dbReference>
<evidence type="ECO:0000313" key="5">
    <source>
        <dbReference type="EMBL" id="QJW84169.1"/>
    </source>
</evidence>
<dbReference type="CDD" id="cd00834">
    <property type="entry name" value="KAS_I_II"/>
    <property type="match status" value="1"/>
</dbReference>
<keyword evidence="6" id="KW-1185">Reference proteome</keyword>
<protein>
    <submittedName>
        <fullName evidence="5">Beta-ketoacyl-[acyl-carrier-protein] synthase family protein</fullName>
    </submittedName>
</protein>
<dbReference type="Pfam" id="PF02801">
    <property type="entry name" value="Ketoacyl-synt_C"/>
    <property type="match status" value="1"/>
</dbReference>
<reference evidence="5 6" key="1">
    <citation type="submission" date="2020-05" db="EMBL/GenBank/DDBJ databases">
        <title>Ramlibacter rhizophilus sp. nov., isolated from rhizosphere soil of national flower Mugunghwa from South Korea.</title>
        <authorList>
            <person name="Zheng-Fei Y."/>
            <person name="Huan T."/>
        </authorList>
    </citation>
    <scope>NUCLEOTIDE SEQUENCE [LARGE SCALE GENOMIC DNA]</scope>
    <source>
        <strain evidence="5 6">H242</strain>
    </source>
</reference>
<gene>
    <name evidence="5" type="ORF">HK414_10585</name>
</gene>
<dbReference type="InterPro" id="IPR000794">
    <property type="entry name" value="Beta-ketoacyl_synthase"/>
</dbReference>
<dbReference type="PROSITE" id="PS52004">
    <property type="entry name" value="KS3_2"/>
    <property type="match status" value="1"/>
</dbReference>
<dbReference type="Proteomes" id="UP000500826">
    <property type="component" value="Chromosome"/>
</dbReference>
<dbReference type="EMBL" id="CP053418">
    <property type="protein sequence ID" value="QJW84169.1"/>
    <property type="molecule type" value="Genomic_DNA"/>
</dbReference>
<dbReference type="Gene3D" id="3.40.47.10">
    <property type="match status" value="1"/>
</dbReference>
<organism evidence="5 6">
    <name type="scientific">Ramlibacter terrae</name>
    <dbReference type="NCBI Taxonomy" id="2732511"/>
    <lineage>
        <taxon>Bacteria</taxon>
        <taxon>Pseudomonadati</taxon>
        <taxon>Pseudomonadota</taxon>
        <taxon>Betaproteobacteria</taxon>
        <taxon>Burkholderiales</taxon>
        <taxon>Comamonadaceae</taxon>
        <taxon>Ramlibacter</taxon>
    </lineage>
</organism>
<reference evidence="5 6" key="2">
    <citation type="submission" date="2020-05" db="EMBL/GenBank/DDBJ databases">
        <authorList>
            <person name="Khan S.A."/>
            <person name="Jeon C.O."/>
            <person name="Chun B.H."/>
        </authorList>
    </citation>
    <scope>NUCLEOTIDE SEQUENCE [LARGE SCALE GENOMIC DNA]</scope>
    <source>
        <strain evidence="5 6">H242</strain>
    </source>
</reference>
<name>A0ABX6P3S6_9BURK</name>
<accession>A0ABX6P3S6</accession>
<evidence type="ECO:0000256" key="2">
    <source>
        <dbReference type="ARBA" id="ARBA00022679"/>
    </source>
</evidence>
<comment type="similarity">
    <text evidence="1 3">Belongs to the thiolase-like superfamily. Beta-ketoacyl-ACP synthases family.</text>
</comment>
<evidence type="ECO:0000256" key="3">
    <source>
        <dbReference type="RuleBase" id="RU003694"/>
    </source>
</evidence>
<evidence type="ECO:0000259" key="4">
    <source>
        <dbReference type="PROSITE" id="PS52004"/>
    </source>
</evidence>
<dbReference type="SMART" id="SM00825">
    <property type="entry name" value="PKS_KS"/>
    <property type="match status" value="1"/>
</dbReference>
<keyword evidence="2 3" id="KW-0808">Transferase</keyword>
<dbReference type="PROSITE" id="PS00606">
    <property type="entry name" value="KS3_1"/>
    <property type="match status" value="1"/>
</dbReference>
<dbReference type="PROSITE" id="PS51257">
    <property type="entry name" value="PROKAR_LIPOPROTEIN"/>
    <property type="match status" value="1"/>
</dbReference>
<feature type="domain" description="Ketosynthase family 3 (KS3)" evidence="4">
    <location>
        <begin position="1"/>
        <end position="397"/>
    </location>
</feature>
<evidence type="ECO:0000256" key="1">
    <source>
        <dbReference type="ARBA" id="ARBA00008467"/>
    </source>
</evidence>
<dbReference type="PANTHER" id="PTHR11712">
    <property type="entry name" value="POLYKETIDE SYNTHASE-RELATED"/>
    <property type="match status" value="1"/>
</dbReference>
<sequence length="399" mass="40783">MRTPLYLSHFTAASCLGAGQAATLAALQAGRSGLAPCDFDDVSLATFTGKVEGVDDILLPQHLSAYDCRNNRLAQLGLDRDGFAAAVRAAADRLGAARIGVFLGTSTSGIYETEVAYRHRDPATGALPPDLVYRGSHNPYSLSAYVREALGLQGPAVSVSTACSSSGKVFNSAWRMIEAGLIDAAVVGGVDSLCLTTLYGFNSLDVLSNAPCRPFDAARNGISIGEGAAFALLQRLPADVPAGALLLRGVGESSDAHHMSAPHPEGAGARMAMAQALEMAGAEAGDVDYVNLHGTATPANDAAEGKALAAVFGERGVPCSSTKGATGHALGAAGGLEAVISALSLQHGMAWAGVNTDDLDATIPVDYVLENRPQPTRLVLSNSFGFGGTNCSVLLGRAA</sequence>
<dbReference type="PANTHER" id="PTHR11712:SF320">
    <property type="entry name" value="BETA-KETOACYL SYNTHASE"/>
    <property type="match status" value="1"/>
</dbReference>
<dbReference type="SUPFAM" id="SSF53901">
    <property type="entry name" value="Thiolase-like"/>
    <property type="match status" value="2"/>
</dbReference>
<proteinExistence type="inferred from homology"/>
<dbReference type="Pfam" id="PF00109">
    <property type="entry name" value="ketoacyl-synt"/>
    <property type="match status" value="1"/>
</dbReference>
<dbReference type="InterPro" id="IPR014031">
    <property type="entry name" value="Ketoacyl_synth_C"/>
</dbReference>